<dbReference type="Gene3D" id="1.10.8.430">
    <property type="entry name" value="Helical domain of apoptotic protease-activating factors"/>
    <property type="match status" value="2"/>
</dbReference>
<proteinExistence type="predicted"/>
<dbReference type="Gene3D" id="3.40.50.10140">
    <property type="entry name" value="Toll/interleukin-1 receptor homology (TIR) domain"/>
    <property type="match status" value="2"/>
</dbReference>
<dbReference type="GO" id="GO:0007165">
    <property type="term" value="P:signal transduction"/>
    <property type="evidence" value="ECO:0007669"/>
    <property type="project" value="InterPro"/>
</dbReference>
<dbReference type="Pfam" id="PF00931">
    <property type="entry name" value="NB-ARC"/>
    <property type="match status" value="2"/>
</dbReference>
<dbReference type="PRINTS" id="PR00364">
    <property type="entry name" value="DISEASERSIST"/>
</dbReference>
<dbReference type="InterPro" id="IPR032675">
    <property type="entry name" value="LRR_dom_sf"/>
</dbReference>
<dbReference type="InterPro" id="IPR002182">
    <property type="entry name" value="NB-ARC"/>
</dbReference>
<dbReference type="SUPFAM" id="SSF52540">
    <property type="entry name" value="P-loop containing nucleoside triphosphate hydrolases"/>
    <property type="match status" value="2"/>
</dbReference>
<feature type="region of interest" description="Disordered" evidence="1">
    <location>
        <begin position="1"/>
        <end position="20"/>
    </location>
</feature>
<dbReference type="InterPro" id="IPR003593">
    <property type="entry name" value="AAA+_ATPase"/>
</dbReference>
<dbReference type="PROSITE" id="PS50104">
    <property type="entry name" value="TIR"/>
    <property type="match status" value="2"/>
</dbReference>
<protein>
    <recommendedName>
        <fullName evidence="2">TIR domain-containing protein</fullName>
    </recommendedName>
</protein>
<reference evidence="3" key="1">
    <citation type="submission" date="2022-08" db="EMBL/GenBank/DDBJ databases">
        <authorList>
            <person name="Gutierrez-Valencia J."/>
        </authorList>
    </citation>
    <scope>NUCLEOTIDE SEQUENCE</scope>
</reference>
<dbReference type="GO" id="GO:0043531">
    <property type="term" value="F:ADP binding"/>
    <property type="evidence" value="ECO:0007669"/>
    <property type="project" value="InterPro"/>
</dbReference>
<accession>A0AAV0QA93</accession>
<dbReference type="GO" id="GO:0006952">
    <property type="term" value="P:defense response"/>
    <property type="evidence" value="ECO:0007669"/>
    <property type="project" value="InterPro"/>
</dbReference>
<dbReference type="Gene3D" id="3.80.10.10">
    <property type="entry name" value="Ribonuclease Inhibitor"/>
    <property type="match status" value="5"/>
</dbReference>
<dbReference type="InterPro" id="IPR044974">
    <property type="entry name" value="Disease_R_plants"/>
</dbReference>
<feature type="domain" description="TIR" evidence="2">
    <location>
        <begin position="24"/>
        <end position="187"/>
    </location>
</feature>
<dbReference type="InterPro" id="IPR027417">
    <property type="entry name" value="P-loop_NTPase"/>
</dbReference>
<feature type="domain" description="TIR" evidence="2">
    <location>
        <begin position="1143"/>
        <end position="1322"/>
    </location>
</feature>
<gene>
    <name evidence="3" type="ORF">LITE_LOCUS42370</name>
</gene>
<dbReference type="SUPFAM" id="SSF52058">
    <property type="entry name" value="L domain-like"/>
    <property type="match status" value="4"/>
</dbReference>
<dbReference type="SMART" id="SM00255">
    <property type="entry name" value="TIR"/>
    <property type="match status" value="2"/>
</dbReference>
<dbReference type="Proteomes" id="UP001154282">
    <property type="component" value="Unassembled WGS sequence"/>
</dbReference>
<name>A0AAV0QA93_9ROSI</name>
<feature type="region of interest" description="Disordered" evidence="1">
    <location>
        <begin position="2293"/>
        <end position="2315"/>
    </location>
</feature>
<dbReference type="PANTHER" id="PTHR11017">
    <property type="entry name" value="LEUCINE-RICH REPEAT-CONTAINING PROTEIN"/>
    <property type="match status" value="1"/>
</dbReference>
<comment type="caution">
    <text evidence="3">The sequence shown here is derived from an EMBL/GenBank/DDBJ whole genome shotgun (WGS) entry which is preliminary data.</text>
</comment>
<dbReference type="SMART" id="SM00382">
    <property type="entry name" value="AAA"/>
    <property type="match status" value="2"/>
</dbReference>
<evidence type="ECO:0000259" key="2">
    <source>
        <dbReference type="PROSITE" id="PS50104"/>
    </source>
</evidence>
<dbReference type="InterPro" id="IPR042197">
    <property type="entry name" value="Apaf_helical"/>
</dbReference>
<feature type="compositionally biased region" description="Acidic residues" evidence="1">
    <location>
        <begin position="2297"/>
        <end position="2314"/>
    </location>
</feature>
<evidence type="ECO:0000313" key="4">
    <source>
        <dbReference type="Proteomes" id="UP001154282"/>
    </source>
</evidence>
<dbReference type="Pfam" id="PF01582">
    <property type="entry name" value="TIR"/>
    <property type="match status" value="2"/>
</dbReference>
<dbReference type="SUPFAM" id="SSF52200">
    <property type="entry name" value="Toll/Interleukin receptor TIR domain"/>
    <property type="match status" value="2"/>
</dbReference>
<organism evidence="3 4">
    <name type="scientific">Linum tenue</name>
    <dbReference type="NCBI Taxonomy" id="586396"/>
    <lineage>
        <taxon>Eukaryota</taxon>
        <taxon>Viridiplantae</taxon>
        <taxon>Streptophyta</taxon>
        <taxon>Embryophyta</taxon>
        <taxon>Tracheophyta</taxon>
        <taxon>Spermatophyta</taxon>
        <taxon>Magnoliopsida</taxon>
        <taxon>eudicotyledons</taxon>
        <taxon>Gunneridae</taxon>
        <taxon>Pentapetalae</taxon>
        <taxon>rosids</taxon>
        <taxon>fabids</taxon>
        <taxon>Malpighiales</taxon>
        <taxon>Linaceae</taxon>
        <taxon>Linum</taxon>
    </lineage>
</organism>
<dbReference type="PANTHER" id="PTHR11017:SF511">
    <property type="entry name" value="ADP-RIBOSYL CYCLASE_CYCLIC ADP-RIBOSE HYDROLASE"/>
    <property type="match status" value="1"/>
</dbReference>
<evidence type="ECO:0000313" key="3">
    <source>
        <dbReference type="EMBL" id="CAI0542138.1"/>
    </source>
</evidence>
<dbReference type="InterPro" id="IPR000157">
    <property type="entry name" value="TIR_dom"/>
</dbReference>
<sequence length="2358" mass="266012">MAALANSSSSSSPPSPARPYTGKWEHDVFLCFRGDTRLNFMSHLREALREKQIRFFVDTMLTVTEDINELLCVLGRSAVSVVIFSEKFADSTWCLDEVDTIVRSVDQFGHRVLPVFYRVDWTAVAGDSGAYAKTIAELVDEDATEERKQEWKDALKAVAHKTGRTSEAIPDDAELVKQVVEDVLSTLAAMSSSIQSNNLVGMDSRVLEVERRLAMSEVDTIRIVGLRGMGGVGKTTLARACYEKLRFSAKDTKFHFVERIGENCDKQNAVDGFVQELYSALLSENYISHGDLNIGYRRARLSRLRVFIVLDDVHTPSQLEQLLLREALHLTKLFAAGSRIIVTSRNQRVLEYAKAEIHIVDHLSDDESLQLFKLHAFRPGSAIDDQIDLSHQVISYCNGNPLALKVLGGTLLPKDRKYWRSFLQKLSEIQEPEIHHVLRRSYDELGDDDKRLFLDIACSFYGIVRSLLIKYMEASYTSAYSRVIDLIDRSLLISVFDQLQGEIVVVHQLLREMAWNIVNEEENVGKRSRLKNPDDIHNLLTIWKGDRATQGIHLDLSKAERMHLKANAFEGMDSLRWLEFAWPKCFGHGHRKIQLSDDIINSLPNELRGLYWDQFPSTSLPSGFSPKKLVYLVISHSPIERCWERDQPKLEHLMLLDLTYCENLTIVPNLLRSSHLEHLLLRGCKTLVELPASIQSLVKLVRLDARDCQDLQRVPARLNSKFLKQLLLSNCPKVTRCPEVNSGELRVLDLDGTPINSLPNAIYKVKAGGVLSLYGPNITSFPKISTSLELLRLRNTAIEELEFGHLQGSDLPRFDRLHLVQNSQLKTLPKAIWKMVSVALIVEDCPLIDCLPEISEPLHLTRLRIAGCARITDVSSCISNMKSLDSLVFPATGIKSLPSIIQELDQLSYLDLSYCTSLESIPNTIHKLARLSELSLVGCKSICSLPKLPPNLNILKANNCDSLQVLPRNIGNLSFQHLRFDDCPHLDRSSLDEIVANFPDQALSQHSQVGFHYSGIDIPEWFDPPNMEGVNNYVTLELPMDCSELKGVAFGVVYSLDQSCGSMSMLCGCFIETEMITYWRSFSWNFHVLDSSDRVYLWSGDRFGNSKKDEEEEEEASWYQKYAGLTVSFRFFADVGKRMWKESVSMVMICFWATDTCHGFTVHLKAALSDRKIKAAFNAMLQKADCIDELLPILQRSALSIVIFSENFASSPCCLDEVATIARSMKDFGHVVLPVFCNVDWSDVVEDSGIYAAAVDALDATGDRKTRWRDALKEVADVAGFIAKQMKWVLIQIPFCILLTIVIYGFDSELIKAIVENVMKKLNDMPPNISYENMVGMDSRVKEVEQLLALNTSDDIRIIGLWGMGGLGKTTLARRCYKILKFSAMEEHRTHFVERVGANWENQYGFGDVVQELYSILLSEKDLSRGDLNNIHRRTRLSRLRVFLVLDDVQTSSQLEQLLLGEVLDLTKLFAPGSRIIMTTRDRSVLKYAMAKIYHVECLDSDESLRLFGMFAFRGKPLPSDEWMHLLHLAVSYCKGNPLALRVLGGALFCQQRDYWRDLLGELGQIQNLDVHHLLQKSFDMLAADEQRLFLDVACFHSGMQRSALIKYMATSYPLVHDKVNALVYKSLLCVSNKEGEMIEVHDLLKEMAWSIINGQLKLENRSRLEDPDDVHKLLANQRGKAWKVFGLNLFKAVETYWEANDLKGDRTVEGISLDLSKVKEMELKGNAFKEMNRLRFLKFWRPKSSSAFPIHKKILLPHGGLNSLPDGLTCLHWDGYPSTSLPSTFSPENLVRLVIRHSPIEKCWAGVQPNLVNLLLLDLSCCINLTAIPDLSRSSNLEELLLKGCKSLVEIPSDVQLLDKLTTLDIRDCINLESLPGKFDSSFLKLVELSNCPKISHCPEMNSTELDLLDLDGTPIRELPSAIHKLKRGATLHLCGKNISSFPNISASLIKLHLCRTVIVNIDFNDDRASSELLPRFRRLVLVRNSQLKNLPSCIWKMVSTELIIQGSPLIESLPEISDPVEGFTRLVIVGGTSLKSVPSSINNLKSLLSLSFSGTAIKSLPSCIQELEHLTFLDLSYCQGLQSVPSDIHKLSSLAALFLRGCWSIRSLPQLPLKLGFLDVGDCTSLESLPSNILELMSWCRLIADRCLKLDRNLLDRVITHLPEQAARSPRSEAIIIYSRSELPESFCYNHVYGKEECCVTMNLPAANFSKGLVKGIAFGIVCSYSGGGFVDALATLDCSIVSETTRGWIDGGTSQRTTVSSWRFPLEILFECSTSDLVYLRADNRLRGTKDAEQEVDDDDDEEEEEEEEEDWYAKYAGREVSFRLYTQSAGDEASVEKFENNFRVRRFGISLVYS</sequence>
<dbReference type="Gene3D" id="3.40.50.300">
    <property type="entry name" value="P-loop containing nucleotide triphosphate hydrolases"/>
    <property type="match status" value="2"/>
</dbReference>
<keyword evidence="4" id="KW-1185">Reference proteome</keyword>
<dbReference type="EMBL" id="CAMGYJ010000009">
    <property type="protein sequence ID" value="CAI0542138.1"/>
    <property type="molecule type" value="Genomic_DNA"/>
</dbReference>
<evidence type="ECO:0000256" key="1">
    <source>
        <dbReference type="SAM" id="MobiDB-lite"/>
    </source>
</evidence>
<dbReference type="InterPro" id="IPR035897">
    <property type="entry name" value="Toll_tir_struct_dom_sf"/>
</dbReference>